<accession>A0A9W9J025</accession>
<gene>
    <name evidence="1" type="ORF">N7449_010904</name>
</gene>
<sequence>MIQLGLLETGRVSSAFIRIYLSRLHMKAGDSHAWGSTAAYREFWGKRPAYLRLQLGGELLLDIEDV</sequence>
<comment type="caution">
    <text evidence="1">The sequence shown here is derived from an EMBL/GenBank/DDBJ whole genome shotgun (WGS) entry which is preliminary data.</text>
</comment>
<name>A0A9W9J025_9EURO</name>
<dbReference type="AlphaFoldDB" id="A0A9W9J025"/>
<proteinExistence type="predicted"/>
<evidence type="ECO:0000313" key="1">
    <source>
        <dbReference type="EMBL" id="KAJ5187910.1"/>
    </source>
</evidence>
<evidence type="ECO:0000313" key="2">
    <source>
        <dbReference type="Proteomes" id="UP001150942"/>
    </source>
</evidence>
<keyword evidence="2" id="KW-1185">Reference proteome</keyword>
<dbReference type="Proteomes" id="UP001150942">
    <property type="component" value="Unassembled WGS sequence"/>
</dbReference>
<reference evidence="1" key="1">
    <citation type="submission" date="2022-11" db="EMBL/GenBank/DDBJ databases">
        <authorList>
            <person name="Petersen C."/>
        </authorList>
    </citation>
    <scope>NUCLEOTIDE SEQUENCE</scope>
    <source>
        <strain evidence="1">IBT 20477</strain>
    </source>
</reference>
<organism evidence="1 2">
    <name type="scientific">Penicillium cf. viridicatum</name>
    <dbReference type="NCBI Taxonomy" id="2972119"/>
    <lineage>
        <taxon>Eukaryota</taxon>
        <taxon>Fungi</taxon>
        <taxon>Dikarya</taxon>
        <taxon>Ascomycota</taxon>
        <taxon>Pezizomycotina</taxon>
        <taxon>Eurotiomycetes</taxon>
        <taxon>Eurotiomycetidae</taxon>
        <taxon>Eurotiales</taxon>
        <taxon>Aspergillaceae</taxon>
        <taxon>Penicillium</taxon>
    </lineage>
</organism>
<reference evidence="1" key="2">
    <citation type="journal article" date="2023" name="IMA Fungus">
        <title>Comparative genomic study of the Penicillium genus elucidates a diverse pangenome and 15 lateral gene transfer events.</title>
        <authorList>
            <person name="Petersen C."/>
            <person name="Sorensen T."/>
            <person name="Nielsen M.R."/>
            <person name="Sondergaard T.E."/>
            <person name="Sorensen J.L."/>
            <person name="Fitzpatrick D.A."/>
            <person name="Frisvad J.C."/>
            <person name="Nielsen K.L."/>
        </authorList>
    </citation>
    <scope>NUCLEOTIDE SEQUENCE</scope>
    <source>
        <strain evidence="1">IBT 20477</strain>
    </source>
</reference>
<dbReference type="EMBL" id="JAPQKQ010000007">
    <property type="protein sequence ID" value="KAJ5187910.1"/>
    <property type="molecule type" value="Genomic_DNA"/>
</dbReference>
<protein>
    <submittedName>
        <fullName evidence="1">Polyketide synthase</fullName>
    </submittedName>
</protein>